<comment type="caution">
    <text evidence="2">The sequence shown here is derived from an EMBL/GenBank/DDBJ whole genome shotgun (WGS) entry which is preliminary data.</text>
</comment>
<keyword evidence="3" id="KW-1185">Reference proteome</keyword>
<sequence length="104" mass="11725">MNNLKQTLHTQNSKTAGAQSLTLSFVYVQSTNVTLLITLAGYQFIMQRLYHNAGLSLPDRSLSQGCKPHGHRYFDVQKRDSSRVLRGQVFRAGQGRKYQASLKP</sequence>
<keyword evidence="1" id="KW-0812">Transmembrane</keyword>
<evidence type="ECO:0000313" key="3">
    <source>
        <dbReference type="Proteomes" id="UP001054837"/>
    </source>
</evidence>
<proteinExistence type="predicted"/>
<dbReference type="Proteomes" id="UP001054837">
    <property type="component" value="Unassembled WGS sequence"/>
</dbReference>
<evidence type="ECO:0000313" key="2">
    <source>
        <dbReference type="EMBL" id="GIY89448.1"/>
    </source>
</evidence>
<gene>
    <name evidence="2" type="ORF">CDAR_408551</name>
</gene>
<feature type="transmembrane region" description="Helical" evidence="1">
    <location>
        <begin position="20"/>
        <end position="42"/>
    </location>
</feature>
<reference evidence="2 3" key="1">
    <citation type="submission" date="2021-06" db="EMBL/GenBank/DDBJ databases">
        <title>Caerostris darwini draft genome.</title>
        <authorList>
            <person name="Kono N."/>
            <person name="Arakawa K."/>
        </authorList>
    </citation>
    <scope>NUCLEOTIDE SEQUENCE [LARGE SCALE GENOMIC DNA]</scope>
</reference>
<evidence type="ECO:0000256" key="1">
    <source>
        <dbReference type="SAM" id="Phobius"/>
    </source>
</evidence>
<dbReference type="EMBL" id="BPLQ01015627">
    <property type="protein sequence ID" value="GIY89448.1"/>
    <property type="molecule type" value="Genomic_DNA"/>
</dbReference>
<protein>
    <submittedName>
        <fullName evidence="2">Uncharacterized protein</fullName>
    </submittedName>
</protein>
<organism evidence="2 3">
    <name type="scientific">Caerostris darwini</name>
    <dbReference type="NCBI Taxonomy" id="1538125"/>
    <lineage>
        <taxon>Eukaryota</taxon>
        <taxon>Metazoa</taxon>
        <taxon>Ecdysozoa</taxon>
        <taxon>Arthropoda</taxon>
        <taxon>Chelicerata</taxon>
        <taxon>Arachnida</taxon>
        <taxon>Araneae</taxon>
        <taxon>Araneomorphae</taxon>
        <taxon>Entelegynae</taxon>
        <taxon>Araneoidea</taxon>
        <taxon>Araneidae</taxon>
        <taxon>Caerostris</taxon>
    </lineage>
</organism>
<keyword evidence="1" id="KW-1133">Transmembrane helix</keyword>
<name>A0AAV4X6L2_9ARAC</name>
<keyword evidence="1" id="KW-0472">Membrane</keyword>
<dbReference type="AlphaFoldDB" id="A0AAV4X6L2"/>
<accession>A0AAV4X6L2</accession>